<comment type="caution">
    <text evidence="2">The sequence shown here is derived from an EMBL/GenBank/DDBJ whole genome shotgun (WGS) entry which is preliminary data.</text>
</comment>
<evidence type="ECO:0000313" key="3">
    <source>
        <dbReference type="Proteomes" id="UP000656881"/>
    </source>
</evidence>
<dbReference type="EMBL" id="BMNG01000001">
    <property type="protein sequence ID" value="GGO34717.1"/>
    <property type="molecule type" value="Genomic_DNA"/>
</dbReference>
<sequence length="66" mass="6895">MTALNFGDVWGGRFLLYAVALGVVLPMLPRPDRYTVLHGTVLALAVACLLAGVVANAASHHHGEGN</sequence>
<gene>
    <name evidence="2" type="ORF">GCM10012286_04220</name>
</gene>
<protein>
    <submittedName>
        <fullName evidence="2">Uncharacterized protein</fullName>
    </submittedName>
</protein>
<keyword evidence="1" id="KW-1133">Transmembrane helix</keyword>
<dbReference type="Proteomes" id="UP000656881">
    <property type="component" value="Unassembled WGS sequence"/>
</dbReference>
<keyword evidence="1" id="KW-0472">Membrane</keyword>
<dbReference type="RefSeq" id="WP_189172566.1">
    <property type="nucleotide sequence ID" value="NZ_BMNG01000001.1"/>
</dbReference>
<feature type="transmembrane region" description="Helical" evidence="1">
    <location>
        <begin position="12"/>
        <end position="29"/>
    </location>
</feature>
<feature type="transmembrane region" description="Helical" evidence="1">
    <location>
        <begin position="36"/>
        <end position="58"/>
    </location>
</feature>
<evidence type="ECO:0000313" key="2">
    <source>
        <dbReference type="EMBL" id="GGO34717.1"/>
    </source>
</evidence>
<name>A0ABQ2LIJ8_9ACTN</name>
<keyword evidence="3" id="KW-1185">Reference proteome</keyword>
<evidence type="ECO:0000256" key="1">
    <source>
        <dbReference type="SAM" id="Phobius"/>
    </source>
</evidence>
<reference evidence="3" key="1">
    <citation type="journal article" date="2019" name="Int. J. Syst. Evol. Microbiol.">
        <title>The Global Catalogue of Microorganisms (GCM) 10K type strain sequencing project: providing services to taxonomists for standard genome sequencing and annotation.</title>
        <authorList>
            <consortium name="The Broad Institute Genomics Platform"/>
            <consortium name="The Broad Institute Genome Sequencing Center for Infectious Disease"/>
            <person name="Wu L."/>
            <person name="Ma J."/>
        </authorList>
    </citation>
    <scope>NUCLEOTIDE SEQUENCE [LARGE SCALE GENOMIC DNA]</scope>
    <source>
        <strain evidence="3">CGMCC 4.7349</strain>
    </source>
</reference>
<accession>A0ABQ2LIJ8</accession>
<keyword evidence="1" id="KW-0812">Transmembrane</keyword>
<organism evidence="2 3">
    <name type="scientific">Streptomyces lasiicapitis</name>
    <dbReference type="NCBI Taxonomy" id="1923961"/>
    <lineage>
        <taxon>Bacteria</taxon>
        <taxon>Bacillati</taxon>
        <taxon>Actinomycetota</taxon>
        <taxon>Actinomycetes</taxon>
        <taxon>Kitasatosporales</taxon>
        <taxon>Streptomycetaceae</taxon>
        <taxon>Streptomyces</taxon>
    </lineage>
</organism>
<proteinExistence type="predicted"/>